<dbReference type="AlphaFoldDB" id="A0A0A8ZX16"/>
<protein>
    <submittedName>
        <fullName evidence="1">Uncharacterized protein</fullName>
    </submittedName>
</protein>
<reference evidence="1" key="2">
    <citation type="journal article" date="2015" name="Data Brief">
        <title>Shoot transcriptome of the giant reed, Arundo donax.</title>
        <authorList>
            <person name="Barrero R.A."/>
            <person name="Guerrero F.D."/>
            <person name="Moolhuijzen P."/>
            <person name="Goolsby J.A."/>
            <person name="Tidwell J."/>
            <person name="Bellgard S.E."/>
            <person name="Bellgard M.I."/>
        </authorList>
    </citation>
    <scope>NUCLEOTIDE SEQUENCE</scope>
    <source>
        <tissue evidence="1">Shoot tissue taken approximately 20 cm above the soil surface</tissue>
    </source>
</reference>
<evidence type="ECO:0000313" key="1">
    <source>
        <dbReference type="EMBL" id="JAD43366.1"/>
    </source>
</evidence>
<reference evidence="1" key="1">
    <citation type="submission" date="2014-09" db="EMBL/GenBank/DDBJ databases">
        <authorList>
            <person name="Magalhaes I.L.F."/>
            <person name="Oliveira U."/>
            <person name="Santos F.R."/>
            <person name="Vidigal T.H.D.A."/>
            <person name="Brescovit A.D."/>
            <person name="Santos A.J."/>
        </authorList>
    </citation>
    <scope>NUCLEOTIDE SEQUENCE</scope>
    <source>
        <tissue evidence="1">Shoot tissue taken approximately 20 cm above the soil surface</tissue>
    </source>
</reference>
<accession>A0A0A8ZX16</accession>
<name>A0A0A8ZX16_ARUDO</name>
<sequence length="31" mass="3633">MLNFRLKLSSKKTWIYADCCDIVCVELTTHT</sequence>
<proteinExistence type="predicted"/>
<dbReference type="EMBL" id="GBRH01254529">
    <property type="protein sequence ID" value="JAD43366.1"/>
    <property type="molecule type" value="Transcribed_RNA"/>
</dbReference>
<organism evidence="1">
    <name type="scientific">Arundo donax</name>
    <name type="common">Giant reed</name>
    <name type="synonym">Donax arundinaceus</name>
    <dbReference type="NCBI Taxonomy" id="35708"/>
    <lineage>
        <taxon>Eukaryota</taxon>
        <taxon>Viridiplantae</taxon>
        <taxon>Streptophyta</taxon>
        <taxon>Embryophyta</taxon>
        <taxon>Tracheophyta</taxon>
        <taxon>Spermatophyta</taxon>
        <taxon>Magnoliopsida</taxon>
        <taxon>Liliopsida</taxon>
        <taxon>Poales</taxon>
        <taxon>Poaceae</taxon>
        <taxon>PACMAD clade</taxon>
        <taxon>Arundinoideae</taxon>
        <taxon>Arundineae</taxon>
        <taxon>Arundo</taxon>
    </lineage>
</organism>